<feature type="compositionally biased region" description="Basic residues" evidence="1">
    <location>
        <begin position="454"/>
        <end position="464"/>
    </location>
</feature>
<gene>
    <name evidence="3" type="ORF">QP939_20470</name>
</gene>
<evidence type="ECO:0000313" key="3">
    <source>
        <dbReference type="EMBL" id="WIV60814.1"/>
    </source>
</evidence>
<evidence type="ECO:0000256" key="1">
    <source>
        <dbReference type="SAM" id="MobiDB-lite"/>
    </source>
</evidence>
<dbReference type="PANTHER" id="PTHR33371:SF4">
    <property type="entry name" value="INTERMEMBRANE PHOSPHOLIPID TRANSPORT SYSTEM BINDING PROTEIN MLAD"/>
    <property type="match status" value="1"/>
</dbReference>
<dbReference type="Proteomes" id="UP001227101">
    <property type="component" value="Chromosome"/>
</dbReference>
<sequence>MASTVGRKRRSLFIGFVVLALFVASVGIAITASDGLPGKPTTVVKAAFGDVGALRSGDDIRIGGVRVGQVGDINLVDNQAVVELKFDGDKPVYRNSKAVTASVGARSALGQKYVDFTPGTPDAGEVGENDVIPSAKTEGAQELSDVLAVFDEPTRKALQDTLRETGGGVVGHQQDLRDALGALPEELPDLGTVAGALATDGGKDLTGTLRALDSLSGRFTNRQQEISALVGQLKTTLDAVGVDGGKPLADVVDKAPDTLGKARGALQSLQAPLADAQAAMSSLKPGADALGQATPDVRGVLREGVPPLDKVPGVAGQAEPAVGALTQTFSDARPLAPAVRSAVGSAHVPLEILAPYSPEIASWFSYTANALSRGDAAGHWLRIYPLFNTESLSGALSALKDPVTARNAYPAPGQAPQDKKSFCWGRGEEDGFAWQEPASASEEQGIAVQAGRDVRRRGARRRSRSLQQGPGPHHAATGHGVDHQLRA</sequence>
<dbReference type="PANTHER" id="PTHR33371">
    <property type="entry name" value="INTERMEMBRANE PHOSPHOLIPID TRANSPORT SYSTEM BINDING PROTEIN MLAD-RELATED"/>
    <property type="match status" value="1"/>
</dbReference>
<dbReference type="Pfam" id="PF02470">
    <property type="entry name" value="MlaD"/>
    <property type="match status" value="1"/>
</dbReference>
<feature type="region of interest" description="Disordered" evidence="1">
    <location>
        <begin position="436"/>
        <end position="487"/>
    </location>
</feature>
<feature type="compositionally biased region" description="Low complexity" evidence="1">
    <location>
        <begin position="465"/>
        <end position="479"/>
    </location>
</feature>
<proteinExistence type="predicted"/>
<accession>A0ABY8XYL0</accession>
<evidence type="ECO:0000313" key="4">
    <source>
        <dbReference type="Proteomes" id="UP001227101"/>
    </source>
</evidence>
<dbReference type="EMBL" id="CP127173">
    <property type="protein sequence ID" value="WIV60814.1"/>
    <property type="molecule type" value="Genomic_DNA"/>
</dbReference>
<protein>
    <submittedName>
        <fullName evidence="3">MlaD family protein</fullName>
    </submittedName>
</protein>
<keyword evidence="4" id="KW-1185">Reference proteome</keyword>
<organism evidence="3 4">
    <name type="scientific">Amycolatopsis nalaikhensis</name>
    <dbReference type="NCBI Taxonomy" id="715472"/>
    <lineage>
        <taxon>Bacteria</taxon>
        <taxon>Bacillati</taxon>
        <taxon>Actinomycetota</taxon>
        <taxon>Actinomycetes</taxon>
        <taxon>Pseudonocardiales</taxon>
        <taxon>Pseudonocardiaceae</taxon>
        <taxon>Amycolatopsis</taxon>
    </lineage>
</organism>
<dbReference type="RefSeq" id="WP_285458414.1">
    <property type="nucleotide sequence ID" value="NZ_CP127173.1"/>
</dbReference>
<evidence type="ECO:0000259" key="2">
    <source>
        <dbReference type="Pfam" id="PF02470"/>
    </source>
</evidence>
<name>A0ABY8XYL0_9PSEU</name>
<reference evidence="3 4" key="1">
    <citation type="submission" date="2023-06" db="EMBL/GenBank/DDBJ databases">
        <authorList>
            <person name="Oyuntsetseg B."/>
            <person name="Kim S.B."/>
        </authorList>
    </citation>
    <scope>NUCLEOTIDE SEQUENCE [LARGE SCALE GENOMIC DNA]</scope>
    <source>
        <strain evidence="3 4">2-2</strain>
    </source>
</reference>
<dbReference type="InterPro" id="IPR003399">
    <property type="entry name" value="Mce/MlaD"/>
</dbReference>
<feature type="domain" description="Mce/MlaD" evidence="2">
    <location>
        <begin position="41"/>
        <end position="119"/>
    </location>
</feature>
<dbReference type="InterPro" id="IPR052336">
    <property type="entry name" value="MlaD_Phospholipid_Transporter"/>
</dbReference>